<dbReference type="EMBL" id="CARXXK010000005">
    <property type="protein sequence ID" value="CAI6369478.1"/>
    <property type="molecule type" value="Genomic_DNA"/>
</dbReference>
<comment type="caution">
    <text evidence="1">The sequence shown here is derived from an EMBL/GenBank/DDBJ whole genome shotgun (WGS) entry which is preliminary data.</text>
</comment>
<name>A0AAV0XMZ3_9HEMI</name>
<keyword evidence="2" id="KW-1185">Reference proteome</keyword>
<gene>
    <name evidence="1" type="ORF">MEUPH1_LOCUS23712</name>
</gene>
<proteinExistence type="predicted"/>
<accession>A0AAV0XMZ3</accession>
<dbReference type="AlphaFoldDB" id="A0AAV0XMZ3"/>
<protein>
    <submittedName>
        <fullName evidence="1">Uncharacterized protein</fullName>
    </submittedName>
</protein>
<organism evidence="1 2">
    <name type="scientific">Macrosiphum euphorbiae</name>
    <name type="common">potato aphid</name>
    <dbReference type="NCBI Taxonomy" id="13131"/>
    <lineage>
        <taxon>Eukaryota</taxon>
        <taxon>Metazoa</taxon>
        <taxon>Ecdysozoa</taxon>
        <taxon>Arthropoda</taxon>
        <taxon>Hexapoda</taxon>
        <taxon>Insecta</taxon>
        <taxon>Pterygota</taxon>
        <taxon>Neoptera</taxon>
        <taxon>Paraneoptera</taxon>
        <taxon>Hemiptera</taxon>
        <taxon>Sternorrhyncha</taxon>
        <taxon>Aphidomorpha</taxon>
        <taxon>Aphidoidea</taxon>
        <taxon>Aphididae</taxon>
        <taxon>Macrosiphini</taxon>
        <taxon>Macrosiphum</taxon>
    </lineage>
</organism>
<reference evidence="1 2" key="1">
    <citation type="submission" date="2023-01" db="EMBL/GenBank/DDBJ databases">
        <authorList>
            <person name="Whitehead M."/>
        </authorList>
    </citation>
    <scope>NUCLEOTIDE SEQUENCE [LARGE SCALE GENOMIC DNA]</scope>
</reference>
<sequence length="116" mass="13385">MLKTSLDKKHLIKIDLPCDISFVHAKIKMQLKTQVKVLKSTSEQLFSEPVTSLSGSILEELPKQKSIKKTIQNQRNQSFPKVADNLKDLKIEGMLFTFNQIKNKEKHDEFLSKPNF</sequence>
<evidence type="ECO:0000313" key="1">
    <source>
        <dbReference type="EMBL" id="CAI6369478.1"/>
    </source>
</evidence>
<dbReference type="Proteomes" id="UP001160148">
    <property type="component" value="Unassembled WGS sequence"/>
</dbReference>
<evidence type="ECO:0000313" key="2">
    <source>
        <dbReference type="Proteomes" id="UP001160148"/>
    </source>
</evidence>